<dbReference type="Proteomes" id="UP000092716">
    <property type="component" value="Chromosome 8"/>
</dbReference>
<name>A0A1B1DYD1_9APIC</name>
<sequence length="53" mass="6191">MRLQVKFPGLGRKTLFLRSKFLGLMFLRNRFQEDLVAEKDVPSETLPLGRNNL</sequence>
<dbReference type="RefSeq" id="XP_019914469.1">
    <property type="nucleotide sequence ID" value="XM_020058911.1"/>
</dbReference>
<proteinExistence type="predicted"/>
<evidence type="ECO:0000313" key="2">
    <source>
        <dbReference type="Proteomes" id="UP000092716"/>
    </source>
</evidence>
<protein>
    <recommendedName>
        <fullName evidence="3">SICA antigen</fullName>
    </recommendedName>
</protein>
<reference evidence="2" key="1">
    <citation type="submission" date="2016-06" db="EMBL/GenBank/DDBJ databases">
        <title>First high quality genome sequence of Plasmodium coatneyi using continuous long reads from single molecule, real-time sequencing.</title>
        <authorList>
            <person name="Chien J.-T."/>
            <person name="Pakala S.B."/>
            <person name="Geraldo J.A."/>
            <person name="Lapp S.A."/>
            <person name="Barnwell J.W."/>
            <person name="Kissinger J.C."/>
            <person name="Galinski M.R."/>
            <person name="Humphrey J.C."/>
        </authorList>
    </citation>
    <scope>NUCLEOTIDE SEQUENCE [LARGE SCALE GENOMIC DNA]</scope>
    <source>
        <strain evidence="2">Hackeri</strain>
    </source>
</reference>
<evidence type="ECO:0008006" key="3">
    <source>
        <dbReference type="Google" id="ProtNLM"/>
    </source>
</evidence>
<dbReference type="KEGG" id="pcot:PCOAH_00021040"/>
<dbReference type="VEuPathDB" id="PlasmoDB:PCOAH_00021040"/>
<dbReference type="GeneID" id="30908830"/>
<organism evidence="1 2">
    <name type="scientific">Plasmodium coatneyi</name>
    <dbReference type="NCBI Taxonomy" id="208452"/>
    <lineage>
        <taxon>Eukaryota</taxon>
        <taxon>Sar</taxon>
        <taxon>Alveolata</taxon>
        <taxon>Apicomplexa</taxon>
        <taxon>Aconoidasida</taxon>
        <taxon>Haemosporida</taxon>
        <taxon>Plasmodiidae</taxon>
        <taxon>Plasmodium</taxon>
    </lineage>
</organism>
<evidence type="ECO:0000313" key="1">
    <source>
        <dbReference type="EMBL" id="ANQ07774.1"/>
    </source>
</evidence>
<keyword evidence="2" id="KW-1185">Reference proteome</keyword>
<dbReference type="EMBL" id="CP016246">
    <property type="protein sequence ID" value="ANQ07774.1"/>
    <property type="molecule type" value="Genomic_DNA"/>
</dbReference>
<dbReference type="AlphaFoldDB" id="A0A1B1DYD1"/>
<accession>A0A1B1DYD1</accession>
<gene>
    <name evidence="1" type="ORF">PCOAH_00021040</name>
</gene>